<feature type="transmembrane region" description="Helical" evidence="8">
    <location>
        <begin position="368"/>
        <end position="388"/>
    </location>
</feature>
<feature type="transmembrane region" description="Helical" evidence="8">
    <location>
        <begin position="55"/>
        <end position="77"/>
    </location>
</feature>
<evidence type="ECO:0000256" key="1">
    <source>
        <dbReference type="ARBA" id="ARBA00004651"/>
    </source>
</evidence>
<feature type="transmembrane region" description="Helical" evidence="8">
    <location>
        <begin position="449"/>
        <end position="479"/>
    </location>
</feature>
<dbReference type="STRING" id="485913.Krac_5631"/>
<reference evidence="10 11" key="1">
    <citation type="journal article" date="2011" name="Stand. Genomic Sci.">
        <title>Non-contiguous finished genome sequence and contextual data of the filamentous soil bacterium Ktedonobacter racemifer type strain (SOSP1-21).</title>
        <authorList>
            <person name="Chang Y.J."/>
            <person name="Land M."/>
            <person name="Hauser L."/>
            <person name="Chertkov O."/>
            <person name="Del Rio T.G."/>
            <person name="Nolan M."/>
            <person name="Copeland A."/>
            <person name="Tice H."/>
            <person name="Cheng J.F."/>
            <person name="Lucas S."/>
            <person name="Han C."/>
            <person name="Goodwin L."/>
            <person name="Pitluck S."/>
            <person name="Ivanova N."/>
            <person name="Ovchinikova G."/>
            <person name="Pati A."/>
            <person name="Chen A."/>
            <person name="Palaniappan K."/>
            <person name="Mavromatis K."/>
            <person name="Liolios K."/>
            <person name="Brettin T."/>
            <person name="Fiebig A."/>
            <person name="Rohde M."/>
            <person name="Abt B."/>
            <person name="Goker M."/>
            <person name="Detter J.C."/>
            <person name="Woyke T."/>
            <person name="Bristow J."/>
            <person name="Eisen J.A."/>
            <person name="Markowitz V."/>
            <person name="Hugenholtz P."/>
            <person name="Kyrpides N.C."/>
            <person name="Klenk H.P."/>
            <person name="Lapidus A."/>
        </authorList>
    </citation>
    <scope>NUCLEOTIDE SEQUENCE [LARGE SCALE GENOMIC DNA]</scope>
    <source>
        <strain evidence="11">DSM 44963</strain>
    </source>
</reference>
<dbReference type="PRINTS" id="PR01036">
    <property type="entry name" value="TCRTETB"/>
</dbReference>
<feature type="transmembrane region" description="Helical" evidence="8">
    <location>
        <begin position="111"/>
        <end position="133"/>
    </location>
</feature>
<keyword evidence="3" id="KW-0813">Transport</keyword>
<proteinExistence type="inferred from homology"/>
<feature type="transmembrane region" description="Helical" evidence="8">
    <location>
        <begin position="409"/>
        <end position="429"/>
    </location>
</feature>
<feature type="transmembrane region" description="Helical" evidence="8">
    <location>
        <begin position="342"/>
        <end position="362"/>
    </location>
</feature>
<keyword evidence="5 8" id="KW-0812">Transmembrane</keyword>
<sequence length="487" mass="53171">MDKRISVPVKREKMAYKWVVLWVVLFGVFMSLLDQTIVSIAIPRLQHAFDASVENIQWVVTAYILTLGIFTPVVAFLSRRFGIKRIYILSLVAFTLSSALCGWAWDLPSLICFRILQGIGGAALFPLANALLLRVFPPEQRGLAMGFYAIPSILAPALGPTLGGYLITYADWPSIFFINVPIGLLAVFLSVKFLRELDVQKDLPFDLLGFVLVAIGLGLVFYTLSDASTVGWGSFEILSLLAVGCMALAVFVGIELRRERNHLQPLLHLSLFRNGPFLFSMLATVFLTVRLQGATFLFPLYLQESLGQTALQAGLMLLPYALASGVASLIGGRLVDRLGARAVILLGVVLLIVCTWQLTFIALDSPFWWLQTLLIVQGLALGLCYQPLIVTATAEVAPQRMALATTMNTLTRSLSSSLGIAMVATLVQIQSQVHSVQLTKSGQQAASSVASLSFVLALQDAFLLLTVVTVLALIAVLFIRGRRKQLL</sequence>
<evidence type="ECO:0000313" key="11">
    <source>
        <dbReference type="Proteomes" id="UP000004508"/>
    </source>
</evidence>
<name>D6TWH7_KTERA</name>
<dbReference type="NCBIfam" id="TIGR00711">
    <property type="entry name" value="efflux_EmrB"/>
    <property type="match status" value="1"/>
</dbReference>
<dbReference type="EMBL" id="ADVG01000003">
    <property type="protein sequence ID" value="EFH84560.1"/>
    <property type="molecule type" value="Genomic_DNA"/>
</dbReference>
<gene>
    <name evidence="10" type="ORF">Krac_5631</name>
</gene>
<feature type="transmembrane region" description="Helical" evidence="8">
    <location>
        <begin position="203"/>
        <end position="225"/>
    </location>
</feature>
<protein>
    <submittedName>
        <fullName evidence="10">Drug resistance transporter, EmrB/QacA subfamily</fullName>
    </submittedName>
</protein>
<evidence type="ECO:0000256" key="5">
    <source>
        <dbReference type="ARBA" id="ARBA00022692"/>
    </source>
</evidence>
<dbReference type="OrthoDB" id="9807274at2"/>
<dbReference type="InterPro" id="IPR011701">
    <property type="entry name" value="MFS"/>
</dbReference>
<evidence type="ECO:0000313" key="10">
    <source>
        <dbReference type="EMBL" id="EFH84560.1"/>
    </source>
</evidence>
<dbReference type="InterPro" id="IPR036259">
    <property type="entry name" value="MFS_trans_sf"/>
</dbReference>
<dbReference type="PROSITE" id="PS50850">
    <property type="entry name" value="MFS"/>
    <property type="match status" value="1"/>
</dbReference>
<evidence type="ECO:0000256" key="4">
    <source>
        <dbReference type="ARBA" id="ARBA00022475"/>
    </source>
</evidence>
<comment type="caution">
    <text evidence="10">The sequence shown here is derived from an EMBL/GenBank/DDBJ whole genome shotgun (WGS) entry which is preliminary data.</text>
</comment>
<dbReference type="AlphaFoldDB" id="D6TWH7"/>
<feature type="transmembrane region" description="Helical" evidence="8">
    <location>
        <begin position="145"/>
        <end position="166"/>
    </location>
</feature>
<dbReference type="GO" id="GO:0022857">
    <property type="term" value="F:transmembrane transporter activity"/>
    <property type="evidence" value="ECO:0007669"/>
    <property type="project" value="InterPro"/>
</dbReference>
<keyword evidence="4" id="KW-1003">Cell membrane</keyword>
<dbReference type="InParanoid" id="D6TWH7"/>
<feature type="transmembrane region" description="Helical" evidence="8">
    <location>
        <begin position="20"/>
        <end position="43"/>
    </location>
</feature>
<dbReference type="PANTHER" id="PTHR42718:SF9">
    <property type="entry name" value="MAJOR FACILITATOR SUPERFAMILY MULTIDRUG TRANSPORTER MFSC"/>
    <property type="match status" value="1"/>
</dbReference>
<organism evidence="10 11">
    <name type="scientific">Ktedonobacter racemifer DSM 44963</name>
    <dbReference type="NCBI Taxonomy" id="485913"/>
    <lineage>
        <taxon>Bacteria</taxon>
        <taxon>Bacillati</taxon>
        <taxon>Chloroflexota</taxon>
        <taxon>Ktedonobacteria</taxon>
        <taxon>Ktedonobacterales</taxon>
        <taxon>Ktedonobacteraceae</taxon>
        <taxon>Ktedonobacter</taxon>
    </lineage>
</organism>
<dbReference type="Gene3D" id="1.20.1250.20">
    <property type="entry name" value="MFS general substrate transporter like domains"/>
    <property type="match status" value="1"/>
</dbReference>
<evidence type="ECO:0000256" key="3">
    <source>
        <dbReference type="ARBA" id="ARBA00022448"/>
    </source>
</evidence>
<accession>D6TWH7</accession>
<dbReference type="Gene3D" id="1.20.1720.10">
    <property type="entry name" value="Multidrug resistance protein D"/>
    <property type="match status" value="1"/>
</dbReference>
<feature type="transmembrane region" description="Helical" evidence="8">
    <location>
        <begin position="310"/>
        <end position="330"/>
    </location>
</feature>
<keyword evidence="7 8" id="KW-0472">Membrane</keyword>
<dbReference type="Proteomes" id="UP000004508">
    <property type="component" value="Unassembled WGS sequence"/>
</dbReference>
<dbReference type="eggNOG" id="COG0477">
    <property type="taxonomic scope" value="Bacteria"/>
</dbReference>
<dbReference type="InterPro" id="IPR020846">
    <property type="entry name" value="MFS_dom"/>
</dbReference>
<feature type="domain" description="Major facilitator superfamily (MFS) profile" evidence="9">
    <location>
        <begin position="20"/>
        <end position="484"/>
    </location>
</feature>
<dbReference type="PANTHER" id="PTHR42718">
    <property type="entry name" value="MAJOR FACILITATOR SUPERFAMILY MULTIDRUG TRANSPORTER MFSC"/>
    <property type="match status" value="1"/>
</dbReference>
<evidence type="ECO:0000256" key="6">
    <source>
        <dbReference type="ARBA" id="ARBA00022989"/>
    </source>
</evidence>
<feature type="transmembrane region" description="Helical" evidence="8">
    <location>
        <begin position="277"/>
        <end position="298"/>
    </location>
</feature>
<evidence type="ECO:0000256" key="7">
    <source>
        <dbReference type="ARBA" id="ARBA00023136"/>
    </source>
</evidence>
<feature type="transmembrane region" description="Helical" evidence="8">
    <location>
        <begin position="237"/>
        <end position="256"/>
    </location>
</feature>
<feature type="transmembrane region" description="Helical" evidence="8">
    <location>
        <begin position="86"/>
        <end position="105"/>
    </location>
</feature>
<dbReference type="Pfam" id="PF07690">
    <property type="entry name" value="MFS_1"/>
    <property type="match status" value="1"/>
</dbReference>
<dbReference type="CDD" id="cd17503">
    <property type="entry name" value="MFS_LmrB_MDR_like"/>
    <property type="match status" value="1"/>
</dbReference>
<dbReference type="RefSeq" id="WP_007916209.1">
    <property type="nucleotide sequence ID" value="NZ_ADVG01000003.1"/>
</dbReference>
<feature type="transmembrane region" description="Helical" evidence="8">
    <location>
        <begin position="172"/>
        <end position="191"/>
    </location>
</feature>
<keyword evidence="6 8" id="KW-1133">Transmembrane helix</keyword>
<dbReference type="InterPro" id="IPR004638">
    <property type="entry name" value="EmrB-like"/>
</dbReference>
<evidence type="ECO:0000256" key="2">
    <source>
        <dbReference type="ARBA" id="ARBA00008537"/>
    </source>
</evidence>
<dbReference type="SUPFAM" id="SSF103473">
    <property type="entry name" value="MFS general substrate transporter"/>
    <property type="match status" value="1"/>
</dbReference>
<comment type="similarity">
    <text evidence="2">Belongs to the major facilitator superfamily. EmrB family.</text>
</comment>
<comment type="subcellular location">
    <subcellularLocation>
        <location evidence="1">Cell membrane</location>
        <topology evidence="1">Multi-pass membrane protein</topology>
    </subcellularLocation>
</comment>
<evidence type="ECO:0000259" key="9">
    <source>
        <dbReference type="PROSITE" id="PS50850"/>
    </source>
</evidence>
<evidence type="ECO:0000256" key="8">
    <source>
        <dbReference type="SAM" id="Phobius"/>
    </source>
</evidence>
<keyword evidence="11" id="KW-1185">Reference proteome</keyword>
<dbReference type="FunCoup" id="D6TWH7">
    <property type="interactions" value="181"/>
</dbReference>
<dbReference type="GO" id="GO:0005886">
    <property type="term" value="C:plasma membrane"/>
    <property type="evidence" value="ECO:0007669"/>
    <property type="project" value="UniProtKB-SubCell"/>
</dbReference>